<dbReference type="Proteomes" id="UP001168098">
    <property type="component" value="Unassembled WGS sequence"/>
</dbReference>
<feature type="repeat" description="PPR" evidence="4">
    <location>
        <begin position="305"/>
        <end position="339"/>
    </location>
</feature>
<evidence type="ECO:0000256" key="2">
    <source>
        <dbReference type="ARBA" id="ARBA00022737"/>
    </source>
</evidence>
<dbReference type="Pfam" id="PF13041">
    <property type="entry name" value="PPR_2"/>
    <property type="match status" value="2"/>
</dbReference>
<sequence length="422" mass="47741">MESIVSLSKAKALIFQYHFCVFSLESMAFLSRLRPISSHRCRFFSSILSPDSATPLSSKEKSRAALSLLKSEQDPQRILEICRAAALTPESHLDRVAFSVAISKLADSKHFDCIRHFLDELKARPDLRTERFVSHAIVLFGQAGMLNDAVRTFEHMHQLGVDRTVRSLNALLFSCILAKNYKEANRIFLEFPKTYGIELNLDSYNTVLKAFSESGSSSSAYSILAEMGRKGVKPNATSFGILLAGFYNEEKYEDVGKVLKMMEEYKMQPGISTYNIRIQSLCKLKKSSEAKALLYGILARRMKPNSETYCHLIHGFCKEGNLDEAKKLFKDMVNRGCKPDSDCYFTLVYFLCQGGDFESALRFCKECMEKGWFPNISTMTSLVNGLVSISKVEEARELIGQIKEKFSRNVDKWNEIEAGLPQ</sequence>
<reference evidence="5 6" key="1">
    <citation type="journal article" date="2023" name="BMC Biotechnol.">
        <title>Vitis rotundifolia cv Carlos genome sequencing.</title>
        <authorList>
            <person name="Huff M."/>
            <person name="Hulse-Kemp A."/>
            <person name="Scheffler B."/>
            <person name="Youngblood R."/>
            <person name="Simpson S."/>
            <person name="Babiker E."/>
            <person name="Staton M."/>
        </authorList>
    </citation>
    <scope>NUCLEOTIDE SEQUENCE [LARGE SCALE GENOMIC DNA]</scope>
    <source>
        <tissue evidence="5">Leaf</tissue>
    </source>
</reference>
<dbReference type="EMBL" id="JARBHA010000010">
    <property type="protein sequence ID" value="KAJ9689784.1"/>
    <property type="molecule type" value="Genomic_DNA"/>
</dbReference>
<organism evidence="5 6">
    <name type="scientific">Vitis rotundifolia</name>
    <name type="common">Muscadine grape</name>
    <dbReference type="NCBI Taxonomy" id="103349"/>
    <lineage>
        <taxon>Eukaryota</taxon>
        <taxon>Viridiplantae</taxon>
        <taxon>Streptophyta</taxon>
        <taxon>Embryophyta</taxon>
        <taxon>Tracheophyta</taxon>
        <taxon>Spermatophyta</taxon>
        <taxon>Magnoliopsida</taxon>
        <taxon>eudicotyledons</taxon>
        <taxon>Gunneridae</taxon>
        <taxon>Pentapetalae</taxon>
        <taxon>rosids</taxon>
        <taxon>Vitales</taxon>
        <taxon>Vitaceae</taxon>
        <taxon>Viteae</taxon>
        <taxon>Vitis</taxon>
    </lineage>
</organism>
<dbReference type="InterPro" id="IPR050667">
    <property type="entry name" value="PPR-containing_protein"/>
</dbReference>
<dbReference type="AlphaFoldDB" id="A0AA39DMW9"/>
<gene>
    <name evidence="5" type="ORF">PVL29_012456</name>
</gene>
<evidence type="ECO:0000256" key="4">
    <source>
        <dbReference type="PROSITE-ProRule" id="PRU00708"/>
    </source>
</evidence>
<dbReference type="Gene3D" id="1.25.40.10">
    <property type="entry name" value="Tetratricopeptide repeat domain"/>
    <property type="match status" value="2"/>
</dbReference>
<evidence type="ECO:0000256" key="3">
    <source>
        <dbReference type="ARBA" id="ARBA00022946"/>
    </source>
</evidence>
<keyword evidence="3" id="KW-0809">Transit peptide</keyword>
<dbReference type="NCBIfam" id="TIGR00756">
    <property type="entry name" value="PPR"/>
    <property type="match status" value="3"/>
</dbReference>
<evidence type="ECO:0000256" key="1">
    <source>
        <dbReference type="ARBA" id="ARBA00007626"/>
    </source>
</evidence>
<dbReference type="InterPro" id="IPR002885">
    <property type="entry name" value="PPR_rpt"/>
</dbReference>
<dbReference type="FunFam" id="1.25.40.10:FF:002935">
    <property type="entry name" value="Pentatricopeptide repeat-containing protein At1g61870, mitochondrial"/>
    <property type="match status" value="1"/>
</dbReference>
<protein>
    <recommendedName>
        <fullName evidence="7">Pentatricopeptide repeat-containing protein</fullName>
    </recommendedName>
</protein>
<feature type="repeat" description="PPR" evidence="4">
    <location>
        <begin position="200"/>
        <end position="234"/>
    </location>
</feature>
<evidence type="ECO:0000313" key="5">
    <source>
        <dbReference type="EMBL" id="KAJ9689784.1"/>
    </source>
</evidence>
<dbReference type="FunFam" id="1.25.40.10:FF:001070">
    <property type="entry name" value="Pentatricopeptide repeat-containing protein At1g11630, mitochondrial"/>
    <property type="match status" value="1"/>
</dbReference>
<keyword evidence="2" id="KW-0677">Repeat</keyword>
<evidence type="ECO:0008006" key="7">
    <source>
        <dbReference type="Google" id="ProtNLM"/>
    </source>
</evidence>
<dbReference type="InterPro" id="IPR011990">
    <property type="entry name" value="TPR-like_helical_dom_sf"/>
</dbReference>
<keyword evidence="6" id="KW-1185">Reference proteome</keyword>
<feature type="repeat" description="PPR" evidence="4">
    <location>
        <begin position="340"/>
        <end position="374"/>
    </location>
</feature>
<evidence type="ECO:0000313" key="6">
    <source>
        <dbReference type="Proteomes" id="UP001168098"/>
    </source>
</evidence>
<feature type="repeat" description="PPR" evidence="4">
    <location>
        <begin position="270"/>
        <end position="304"/>
    </location>
</feature>
<dbReference type="PANTHER" id="PTHR47939:SF9">
    <property type="entry name" value="(WILD MALAYSIAN BANANA) HYPOTHETICAL PROTEIN"/>
    <property type="match status" value="1"/>
</dbReference>
<dbReference type="SUPFAM" id="SSF48452">
    <property type="entry name" value="TPR-like"/>
    <property type="match status" value="1"/>
</dbReference>
<dbReference type="PROSITE" id="PS51375">
    <property type="entry name" value="PPR"/>
    <property type="match status" value="4"/>
</dbReference>
<proteinExistence type="inferred from homology"/>
<dbReference type="Pfam" id="PF01535">
    <property type="entry name" value="PPR"/>
    <property type="match status" value="3"/>
</dbReference>
<dbReference type="PANTHER" id="PTHR47939">
    <property type="entry name" value="MEMBRANE-ASSOCIATED SALT-INDUCIBLE PROTEIN-LIKE"/>
    <property type="match status" value="1"/>
</dbReference>
<name>A0AA39DMW9_VITRO</name>
<accession>A0AA39DMW9</accession>
<comment type="similarity">
    <text evidence="1">Belongs to the PPR family. P subfamily.</text>
</comment>
<comment type="caution">
    <text evidence="5">The sequence shown here is derived from an EMBL/GenBank/DDBJ whole genome shotgun (WGS) entry which is preliminary data.</text>
</comment>